<feature type="domain" description="RING-type" evidence="5">
    <location>
        <begin position="4"/>
        <end position="46"/>
    </location>
</feature>
<keyword evidence="1" id="KW-0479">Metal-binding</keyword>
<evidence type="ECO:0000256" key="1">
    <source>
        <dbReference type="ARBA" id="ARBA00022723"/>
    </source>
</evidence>
<dbReference type="OrthoDB" id="3824970at2759"/>
<dbReference type="InterPro" id="IPR052788">
    <property type="entry name" value="RING-type_E3_ligase_ATL"/>
</dbReference>
<dbReference type="SUPFAM" id="SSF57850">
    <property type="entry name" value="RING/U-box"/>
    <property type="match status" value="1"/>
</dbReference>
<protein>
    <submittedName>
        <fullName evidence="6">Nep1-interacting protein 2</fullName>
    </submittedName>
</protein>
<accession>A0A830BFW9</accession>
<name>A0A830BFW9_9LAMI</name>
<dbReference type="GO" id="GO:0008270">
    <property type="term" value="F:zinc ion binding"/>
    <property type="evidence" value="ECO:0007669"/>
    <property type="project" value="UniProtKB-KW"/>
</dbReference>
<evidence type="ECO:0000256" key="3">
    <source>
        <dbReference type="ARBA" id="ARBA00022833"/>
    </source>
</evidence>
<keyword evidence="3" id="KW-0862">Zinc</keyword>
<dbReference type="Proteomes" id="UP000653305">
    <property type="component" value="Unassembled WGS sequence"/>
</dbReference>
<evidence type="ECO:0000256" key="4">
    <source>
        <dbReference type="PROSITE-ProRule" id="PRU00175"/>
    </source>
</evidence>
<dbReference type="PANTHER" id="PTHR45798:SF88">
    <property type="entry name" value="RING-H2 FINGER PROTEIN ATL61-RELATED"/>
    <property type="match status" value="1"/>
</dbReference>
<evidence type="ECO:0000313" key="7">
    <source>
        <dbReference type="Proteomes" id="UP000653305"/>
    </source>
</evidence>
<evidence type="ECO:0000259" key="5">
    <source>
        <dbReference type="PROSITE" id="PS50089"/>
    </source>
</evidence>
<dbReference type="Pfam" id="PF13639">
    <property type="entry name" value="zf-RING_2"/>
    <property type="match status" value="1"/>
</dbReference>
<dbReference type="Gene3D" id="3.30.40.10">
    <property type="entry name" value="Zinc/RING finger domain, C3HC4 (zinc finger)"/>
    <property type="match status" value="1"/>
</dbReference>
<dbReference type="PANTHER" id="PTHR45798">
    <property type="entry name" value="RING-H2 FINGER PROTEIN ATL61-RELATED-RELATED"/>
    <property type="match status" value="1"/>
</dbReference>
<sequence>METCPICLRDPLVGAQISVVPSCRHAFHSQCIVKWLLKKNSCPVCRVQAYDCDQLKLQKWL</sequence>
<dbReference type="EMBL" id="BMAC01000113">
    <property type="protein sequence ID" value="GFP85806.1"/>
    <property type="molecule type" value="Genomic_DNA"/>
</dbReference>
<gene>
    <name evidence="6" type="ORF">PHJA_000724300</name>
</gene>
<evidence type="ECO:0000313" key="6">
    <source>
        <dbReference type="EMBL" id="GFP85806.1"/>
    </source>
</evidence>
<keyword evidence="2 4" id="KW-0863">Zinc-finger</keyword>
<keyword evidence="7" id="KW-1185">Reference proteome</keyword>
<organism evidence="6 7">
    <name type="scientific">Phtheirospermum japonicum</name>
    <dbReference type="NCBI Taxonomy" id="374723"/>
    <lineage>
        <taxon>Eukaryota</taxon>
        <taxon>Viridiplantae</taxon>
        <taxon>Streptophyta</taxon>
        <taxon>Embryophyta</taxon>
        <taxon>Tracheophyta</taxon>
        <taxon>Spermatophyta</taxon>
        <taxon>Magnoliopsida</taxon>
        <taxon>eudicotyledons</taxon>
        <taxon>Gunneridae</taxon>
        <taxon>Pentapetalae</taxon>
        <taxon>asterids</taxon>
        <taxon>lamiids</taxon>
        <taxon>Lamiales</taxon>
        <taxon>Orobanchaceae</taxon>
        <taxon>Orobanchaceae incertae sedis</taxon>
        <taxon>Phtheirospermum</taxon>
    </lineage>
</organism>
<proteinExistence type="predicted"/>
<reference evidence="6" key="1">
    <citation type="submission" date="2020-07" db="EMBL/GenBank/DDBJ databases">
        <title>Ethylene signaling mediates host invasion by parasitic plants.</title>
        <authorList>
            <person name="Yoshida S."/>
        </authorList>
    </citation>
    <scope>NUCLEOTIDE SEQUENCE</scope>
    <source>
        <strain evidence="6">Okayama</strain>
    </source>
</reference>
<dbReference type="InterPro" id="IPR001841">
    <property type="entry name" value="Znf_RING"/>
</dbReference>
<dbReference type="InterPro" id="IPR013083">
    <property type="entry name" value="Znf_RING/FYVE/PHD"/>
</dbReference>
<dbReference type="PROSITE" id="PS50089">
    <property type="entry name" value="ZF_RING_2"/>
    <property type="match status" value="1"/>
</dbReference>
<comment type="caution">
    <text evidence="6">The sequence shown here is derived from an EMBL/GenBank/DDBJ whole genome shotgun (WGS) entry which is preliminary data.</text>
</comment>
<dbReference type="SMART" id="SM00184">
    <property type="entry name" value="RING"/>
    <property type="match status" value="1"/>
</dbReference>
<dbReference type="AlphaFoldDB" id="A0A830BFW9"/>
<evidence type="ECO:0000256" key="2">
    <source>
        <dbReference type="ARBA" id="ARBA00022771"/>
    </source>
</evidence>